<dbReference type="PANTHER" id="PTHR36959:SF2">
    <property type="entry name" value="ALTERED INHERITANCE OF MITOCHONDRIA PROTEIN 24, MITOCHONDRIAL"/>
    <property type="match status" value="1"/>
</dbReference>
<dbReference type="Proteomes" id="UP000238350">
    <property type="component" value="Unassembled WGS sequence"/>
</dbReference>
<evidence type="ECO:0000313" key="7">
    <source>
        <dbReference type="EMBL" id="PRT54775.1"/>
    </source>
</evidence>
<comment type="subcellular location">
    <subcellularLocation>
        <location evidence="1 6">Mitochondrion</location>
    </subcellularLocation>
</comment>
<dbReference type="AlphaFoldDB" id="A0A2T0FIG6"/>
<dbReference type="InterPro" id="IPR036983">
    <property type="entry name" value="AIM24_sf"/>
</dbReference>
<evidence type="ECO:0000256" key="1">
    <source>
        <dbReference type="ARBA" id="ARBA00004173"/>
    </source>
</evidence>
<comment type="caution">
    <text evidence="7">The sequence shown here is derived from an EMBL/GenBank/DDBJ whole genome shotgun (WGS) entry which is preliminary data.</text>
</comment>
<dbReference type="GO" id="GO:0005743">
    <property type="term" value="C:mitochondrial inner membrane"/>
    <property type="evidence" value="ECO:0007669"/>
    <property type="project" value="TreeGrafter"/>
</dbReference>
<keyword evidence="8" id="KW-1185">Reference proteome</keyword>
<evidence type="ECO:0000256" key="2">
    <source>
        <dbReference type="ARBA" id="ARBA00009322"/>
    </source>
</evidence>
<name>A0A2T0FIG6_9ASCO</name>
<dbReference type="PANTHER" id="PTHR36959">
    <property type="entry name" value="ALTERED INHERITANCE OF MITOCHONDRIA PROTEIN 24, MITOCHONDRIAL"/>
    <property type="match status" value="1"/>
</dbReference>
<dbReference type="Pfam" id="PF01987">
    <property type="entry name" value="AIM24"/>
    <property type="match status" value="1"/>
</dbReference>
<evidence type="ECO:0000313" key="8">
    <source>
        <dbReference type="Proteomes" id="UP000238350"/>
    </source>
</evidence>
<accession>A0A2T0FIG6</accession>
<keyword evidence="5 6" id="KW-0496">Mitochondrion</keyword>
<comment type="similarity">
    <text evidence="2 6">Belongs to the AIM24 family.</text>
</comment>
<protein>
    <recommendedName>
        <fullName evidence="3 6">Altered inheritance of mitochondria protein 24, mitochondrial</fullName>
    </recommendedName>
</protein>
<evidence type="ECO:0000256" key="4">
    <source>
        <dbReference type="ARBA" id="ARBA00022946"/>
    </source>
</evidence>
<dbReference type="OrthoDB" id="5295771at2759"/>
<dbReference type="GeneID" id="36516143"/>
<dbReference type="GO" id="GO:0007007">
    <property type="term" value="P:inner mitochondrial membrane organization"/>
    <property type="evidence" value="ECO:0007669"/>
    <property type="project" value="TreeGrafter"/>
</dbReference>
<dbReference type="InterPro" id="IPR002838">
    <property type="entry name" value="AIM24"/>
</dbReference>
<keyword evidence="4" id="KW-0809">Transit peptide</keyword>
<evidence type="ECO:0000256" key="6">
    <source>
        <dbReference type="RuleBase" id="RU363045"/>
    </source>
</evidence>
<dbReference type="Gene3D" id="3.60.160.10">
    <property type="entry name" value="Mitochondrial biogenesis AIM24"/>
    <property type="match status" value="1"/>
</dbReference>
<organism evidence="7 8">
    <name type="scientific">Wickerhamiella sorbophila</name>
    <dbReference type="NCBI Taxonomy" id="45607"/>
    <lineage>
        <taxon>Eukaryota</taxon>
        <taxon>Fungi</taxon>
        <taxon>Dikarya</taxon>
        <taxon>Ascomycota</taxon>
        <taxon>Saccharomycotina</taxon>
        <taxon>Dipodascomycetes</taxon>
        <taxon>Dipodascales</taxon>
        <taxon>Trichomonascaceae</taxon>
        <taxon>Wickerhamiella</taxon>
    </lineage>
</organism>
<dbReference type="EMBL" id="NDIQ01000021">
    <property type="protein sequence ID" value="PRT54775.1"/>
    <property type="molecule type" value="Genomic_DNA"/>
</dbReference>
<dbReference type="InterPro" id="IPR016031">
    <property type="entry name" value="Trp_RNA-bd_attenuator-like_dom"/>
</dbReference>
<evidence type="ECO:0000256" key="5">
    <source>
        <dbReference type="ARBA" id="ARBA00023128"/>
    </source>
</evidence>
<reference evidence="7 8" key="1">
    <citation type="submission" date="2017-04" db="EMBL/GenBank/DDBJ databases">
        <title>Genome sequencing of [Candida] sorbophila.</title>
        <authorList>
            <person name="Ahn J.O."/>
        </authorList>
    </citation>
    <scope>NUCLEOTIDE SEQUENCE [LARGE SCALE GENOMIC DNA]</scope>
    <source>
        <strain evidence="7 8">DS02</strain>
    </source>
</reference>
<dbReference type="SUPFAM" id="SSF51219">
    <property type="entry name" value="TRAP-like"/>
    <property type="match status" value="1"/>
</dbReference>
<proteinExistence type="inferred from homology"/>
<sequence>MALQVGPNAPAIAGKSIVQAAAVLNPRLPRLTEFNVVGQGSIVQASVPASVPVWVRRGALAGVLGKDAVSGVLSRFTVGNSFLGRLFGRQPMIVQRVVSTSPSTLLLAAPTNQTLTVLEMDGSVDWAVVYPATLHAHAGESLNIIPRTAVGGLVHAVPFSHISARGRGVLALASPSQLLRVTLEAGESMLVQRSHLAAFSIDGNAAGGKPRFVDVSFALAPDPDAHAVTPRRSFGNPTVDKAVYTTLELTRQAFSWLKRAVRRGAAGRFVEMHGPCTILVTAQAPVIKK</sequence>
<evidence type="ECO:0000256" key="3">
    <source>
        <dbReference type="ARBA" id="ARBA00013287"/>
    </source>
</evidence>
<gene>
    <name evidence="7" type="ORF">B9G98_02395</name>
</gene>
<dbReference type="RefSeq" id="XP_024664720.1">
    <property type="nucleotide sequence ID" value="XM_024808952.1"/>
</dbReference>